<gene>
    <name evidence="8" type="ORF">ORI27_02750</name>
</gene>
<dbReference type="PROSITE" id="PS00086">
    <property type="entry name" value="CYTOCHROME_P450"/>
    <property type="match status" value="1"/>
</dbReference>
<dbReference type="Pfam" id="PF00067">
    <property type="entry name" value="p450"/>
    <property type="match status" value="1"/>
</dbReference>
<keyword evidence="4 7" id="KW-0560">Oxidoreductase</keyword>
<name>A0ABT3S8X2_9MYCO</name>
<evidence type="ECO:0000256" key="2">
    <source>
        <dbReference type="ARBA" id="ARBA00022617"/>
    </source>
</evidence>
<organism evidence="8 9">
    <name type="scientific">Mycobacterium pinniadriaticum</name>
    <dbReference type="NCBI Taxonomy" id="2994102"/>
    <lineage>
        <taxon>Bacteria</taxon>
        <taxon>Bacillati</taxon>
        <taxon>Actinomycetota</taxon>
        <taxon>Actinomycetes</taxon>
        <taxon>Mycobacteriales</taxon>
        <taxon>Mycobacteriaceae</taxon>
        <taxon>Mycobacterium</taxon>
    </lineage>
</organism>
<evidence type="ECO:0000256" key="6">
    <source>
        <dbReference type="ARBA" id="ARBA00023033"/>
    </source>
</evidence>
<evidence type="ECO:0000256" key="4">
    <source>
        <dbReference type="ARBA" id="ARBA00023002"/>
    </source>
</evidence>
<keyword evidence="5 7" id="KW-0408">Iron</keyword>
<dbReference type="PANTHER" id="PTHR46696">
    <property type="entry name" value="P450, PUTATIVE (EUROFUNG)-RELATED"/>
    <property type="match status" value="1"/>
</dbReference>
<accession>A0ABT3S8X2</accession>
<evidence type="ECO:0000256" key="1">
    <source>
        <dbReference type="ARBA" id="ARBA00010617"/>
    </source>
</evidence>
<keyword evidence="3 7" id="KW-0479">Metal-binding</keyword>
<evidence type="ECO:0000313" key="9">
    <source>
        <dbReference type="Proteomes" id="UP001300745"/>
    </source>
</evidence>
<dbReference type="PANTHER" id="PTHR46696:SF1">
    <property type="entry name" value="CYTOCHROME P450 YJIB-RELATED"/>
    <property type="match status" value="1"/>
</dbReference>
<evidence type="ECO:0000313" key="8">
    <source>
        <dbReference type="EMBL" id="MCX2935604.1"/>
    </source>
</evidence>
<dbReference type="InterPro" id="IPR017972">
    <property type="entry name" value="Cyt_P450_CS"/>
</dbReference>
<keyword evidence="9" id="KW-1185">Reference proteome</keyword>
<comment type="caution">
    <text evidence="8">The sequence shown here is derived from an EMBL/GenBank/DDBJ whole genome shotgun (WGS) entry which is preliminary data.</text>
</comment>
<dbReference type="PRINTS" id="PR00359">
    <property type="entry name" value="BP450"/>
</dbReference>
<evidence type="ECO:0000256" key="7">
    <source>
        <dbReference type="RuleBase" id="RU000461"/>
    </source>
</evidence>
<sequence>MVVMKDFSYSPFDPAVMADPRPFYQTLRDHHPVYYVEDIDTFALSRFADVWEVLAINDGTFVASEGTLPAAAVLAHRNDGPVPDPPLHPLPFHANFDAPLYDDVRRCTAGQFRPKSVAGWQDRIRELANQRLDELLPRGTFDLTQEYGGIVAASVVCELVGLPADLAPDVLATVNAGSLAEPGRGVEVANARPGYLEYLIPVVERVRAGTFGGPLPIVENLLAYRLPDGSALTDSEVAVQMLGVFIGGTETVPKIVAHGLWELSRHPEQLTAVRADPATNVPVAREEIIRYCAPAQWFARTVRRPFTIHDTTIEPGQRIITLLGSANRDEREFPEPETFRWNRPIERSLAFGRGQHFCLGYHMARLEIAIMLQEWLRRVGDYRILGEEAQRPPSSFQWGWNNVPVQV</sequence>
<dbReference type="InterPro" id="IPR002397">
    <property type="entry name" value="Cyt_P450_B"/>
</dbReference>
<protein>
    <submittedName>
        <fullName evidence="8">Cytochrome P450</fullName>
    </submittedName>
</protein>
<dbReference type="SUPFAM" id="SSF48264">
    <property type="entry name" value="Cytochrome P450"/>
    <property type="match status" value="1"/>
</dbReference>
<keyword evidence="2 7" id="KW-0349">Heme</keyword>
<reference evidence="8 9" key="1">
    <citation type="submission" date="2022-11" db="EMBL/GenBank/DDBJ databases">
        <title>Mycobacterium sp. nov.</title>
        <authorList>
            <person name="Papic B."/>
            <person name="Spicic S."/>
            <person name="Duvnjak S."/>
        </authorList>
    </citation>
    <scope>NUCLEOTIDE SEQUENCE [LARGE SCALE GENOMIC DNA]</scope>
    <source>
        <strain evidence="8 9">CVI_P4</strain>
    </source>
</reference>
<comment type="similarity">
    <text evidence="1 7">Belongs to the cytochrome P450 family.</text>
</comment>
<keyword evidence="6 7" id="KW-0503">Monooxygenase</keyword>
<dbReference type="Proteomes" id="UP001300745">
    <property type="component" value="Unassembled WGS sequence"/>
</dbReference>
<evidence type="ECO:0000256" key="5">
    <source>
        <dbReference type="ARBA" id="ARBA00023004"/>
    </source>
</evidence>
<dbReference type="Gene3D" id="1.10.630.10">
    <property type="entry name" value="Cytochrome P450"/>
    <property type="match status" value="1"/>
</dbReference>
<dbReference type="InterPro" id="IPR036396">
    <property type="entry name" value="Cyt_P450_sf"/>
</dbReference>
<dbReference type="RefSeq" id="WP_265994981.1">
    <property type="nucleotide sequence ID" value="NZ_JAPJDN010000002.1"/>
</dbReference>
<dbReference type="InterPro" id="IPR001128">
    <property type="entry name" value="Cyt_P450"/>
</dbReference>
<evidence type="ECO:0000256" key="3">
    <source>
        <dbReference type="ARBA" id="ARBA00022723"/>
    </source>
</evidence>
<proteinExistence type="inferred from homology"/>
<dbReference type="EMBL" id="JAPJDO010000002">
    <property type="protein sequence ID" value="MCX2935604.1"/>
    <property type="molecule type" value="Genomic_DNA"/>
</dbReference>